<feature type="domain" description="tRNA(Ile)-lysidine/2-thiocytidine synthase N-terminal" evidence="7">
    <location>
        <begin position="24"/>
        <end position="196"/>
    </location>
</feature>
<comment type="catalytic activity">
    <reaction evidence="5 6">
        <text>cytidine(34) in tRNA(Ile2) + L-lysine + ATP = lysidine(34) in tRNA(Ile2) + AMP + diphosphate + H(+)</text>
        <dbReference type="Rhea" id="RHEA:43744"/>
        <dbReference type="Rhea" id="RHEA-COMP:10625"/>
        <dbReference type="Rhea" id="RHEA-COMP:10670"/>
        <dbReference type="ChEBI" id="CHEBI:15378"/>
        <dbReference type="ChEBI" id="CHEBI:30616"/>
        <dbReference type="ChEBI" id="CHEBI:32551"/>
        <dbReference type="ChEBI" id="CHEBI:33019"/>
        <dbReference type="ChEBI" id="CHEBI:82748"/>
        <dbReference type="ChEBI" id="CHEBI:83665"/>
        <dbReference type="ChEBI" id="CHEBI:456215"/>
        <dbReference type="EC" id="6.3.4.19"/>
    </reaction>
</comment>
<dbReference type="Gene3D" id="3.40.50.620">
    <property type="entry name" value="HUPs"/>
    <property type="match status" value="1"/>
</dbReference>
<dbReference type="InterPro" id="IPR012094">
    <property type="entry name" value="tRNA_Ile_lys_synt"/>
</dbReference>
<dbReference type="PANTHER" id="PTHR43033">
    <property type="entry name" value="TRNA(ILE)-LYSIDINE SYNTHASE-RELATED"/>
    <property type="match status" value="1"/>
</dbReference>
<dbReference type="InterPro" id="IPR011063">
    <property type="entry name" value="TilS/TtcA_N"/>
</dbReference>
<dbReference type="NCBIfam" id="TIGR02432">
    <property type="entry name" value="lysidine_TilS_N"/>
    <property type="match status" value="1"/>
</dbReference>
<keyword evidence="2 6" id="KW-0819">tRNA processing</keyword>
<proteinExistence type="inferred from homology"/>
<organism evidence="8 9">
    <name type="scientific">[Mycoplasma] anseris</name>
    <dbReference type="NCBI Taxonomy" id="92400"/>
    <lineage>
        <taxon>Bacteria</taxon>
        <taxon>Bacillati</taxon>
        <taxon>Mycoplasmatota</taxon>
        <taxon>Mycoplasmoidales</taxon>
        <taxon>Metamycoplasmataceae</taxon>
        <taxon>Metamycoplasma</taxon>
    </lineage>
</organism>
<evidence type="ECO:0000313" key="8">
    <source>
        <dbReference type="EMBL" id="AWX69489.1"/>
    </source>
</evidence>
<dbReference type="KEGG" id="mane:DP065_01850"/>
<dbReference type="GO" id="GO:0005524">
    <property type="term" value="F:ATP binding"/>
    <property type="evidence" value="ECO:0007669"/>
    <property type="project" value="UniProtKB-UniRule"/>
</dbReference>
<name>A0A2Z4ND60_9BACT</name>
<dbReference type="InterPro" id="IPR012795">
    <property type="entry name" value="tRNA_Ile_lys_synt_N"/>
</dbReference>
<dbReference type="CDD" id="cd01992">
    <property type="entry name" value="TilS_N"/>
    <property type="match status" value="1"/>
</dbReference>
<evidence type="ECO:0000256" key="2">
    <source>
        <dbReference type="ARBA" id="ARBA00022694"/>
    </source>
</evidence>
<dbReference type="RefSeq" id="WP_052169624.1">
    <property type="nucleotide sequence ID" value="NZ_CP030140.1"/>
</dbReference>
<reference evidence="9" key="1">
    <citation type="submission" date="2018-06" db="EMBL/GenBank/DDBJ databases">
        <title>Complete genome sequences of Mycoplasma anatis, M. anseris and M. cloacale type strains.</title>
        <authorList>
            <person name="Grozner D."/>
            <person name="Forro B."/>
            <person name="Sulyok K.M."/>
            <person name="Marton S."/>
            <person name="Kreizinger Z."/>
            <person name="Banyai K."/>
            <person name="Gyuranecz M."/>
        </authorList>
    </citation>
    <scope>NUCLEOTIDE SEQUENCE [LARGE SCALE GENOMIC DNA]</scope>
    <source>
        <strain evidence="9">ATCC 49234</strain>
    </source>
</reference>
<dbReference type="GO" id="GO:0005737">
    <property type="term" value="C:cytoplasm"/>
    <property type="evidence" value="ECO:0007669"/>
    <property type="project" value="UniProtKB-SubCell"/>
</dbReference>
<evidence type="ECO:0000256" key="4">
    <source>
        <dbReference type="ARBA" id="ARBA00022840"/>
    </source>
</evidence>
<evidence type="ECO:0000256" key="1">
    <source>
        <dbReference type="ARBA" id="ARBA00022598"/>
    </source>
</evidence>
<dbReference type="GO" id="GO:0006400">
    <property type="term" value="P:tRNA modification"/>
    <property type="evidence" value="ECO:0007669"/>
    <property type="project" value="UniProtKB-UniRule"/>
</dbReference>
<evidence type="ECO:0000256" key="3">
    <source>
        <dbReference type="ARBA" id="ARBA00022741"/>
    </source>
</evidence>
<dbReference type="EC" id="6.3.4.19" evidence="6"/>
<accession>A0A2Z4ND60</accession>
<dbReference type="InterPro" id="IPR014729">
    <property type="entry name" value="Rossmann-like_a/b/a_fold"/>
</dbReference>
<keyword evidence="3 6" id="KW-0547">Nucleotide-binding</keyword>
<dbReference type="HAMAP" id="MF_01161">
    <property type="entry name" value="tRNA_Ile_lys_synt"/>
    <property type="match status" value="1"/>
</dbReference>
<dbReference type="Proteomes" id="UP000250218">
    <property type="component" value="Chromosome"/>
</dbReference>
<comment type="function">
    <text evidence="6">Ligates lysine onto the cytidine present at position 34 of the AUA codon-specific tRNA(Ile) that contains the anticodon CAU, in an ATP-dependent manner. Cytidine is converted to lysidine, thus changing the amino acid specificity of the tRNA from methionine to isoleucine.</text>
</comment>
<comment type="subcellular location">
    <subcellularLocation>
        <location evidence="6">Cytoplasm</location>
    </subcellularLocation>
</comment>
<protein>
    <recommendedName>
        <fullName evidence="6">tRNA(Ile)-lysidine synthase</fullName>
        <ecNumber evidence="6">6.3.4.19</ecNumber>
    </recommendedName>
    <alternativeName>
        <fullName evidence="6">tRNA(Ile)-2-lysyl-cytidine synthase</fullName>
    </alternativeName>
    <alternativeName>
        <fullName evidence="6">tRNA(Ile)-lysidine synthetase</fullName>
    </alternativeName>
</protein>
<evidence type="ECO:0000313" key="9">
    <source>
        <dbReference type="Proteomes" id="UP000250218"/>
    </source>
</evidence>
<keyword evidence="6" id="KW-0963">Cytoplasm</keyword>
<evidence type="ECO:0000256" key="5">
    <source>
        <dbReference type="ARBA" id="ARBA00048539"/>
    </source>
</evidence>
<evidence type="ECO:0000259" key="7">
    <source>
        <dbReference type="Pfam" id="PF01171"/>
    </source>
</evidence>
<keyword evidence="4 6" id="KW-0067">ATP-binding</keyword>
<dbReference type="SUPFAM" id="SSF52402">
    <property type="entry name" value="Adenine nucleotide alpha hydrolases-like"/>
    <property type="match status" value="1"/>
</dbReference>
<dbReference type="AlphaFoldDB" id="A0A2Z4ND60"/>
<feature type="binding site" evidence="6">
    <location>
        <begin position="29"/>
        <end position="34"/>
    </location>
    <ligand>
        <name>ATP</name>
        <dbReference type="ChEBI" id="CHEBI:30616"/>
    </ligand>
</feature>
<gene>
    <name evidence="6 8" type="primary">tilS</name>
    <name evidence="8" type="ORF">DP065_01850</name>
</gene>
<dbReference type="GO" id="GO:0032267">
    <property type="term" value="F:tRNA(Ile)-lysidine synthase activity"/>
    <property type="evidence" value="ECO:0007669"/>
    <property type="project" value="UniProtKB-EC"/>
</dbReference>
<keyword evidence="1 6" id="KW-0436">Ligase</keyword>
<evidence type="ECO:0000256" key="6">
    <source>
        <dbReference type="HAMAP-Rule" id="MF_01161"/>
    </source>
</evidence>
<sequence length="306" mass="36281">MKILDLKRRVLSSLKKVIQTDKTMILGISGGPDSMLLLELLKDQKIVVCHVNYNKRTNSMDDELIVKKYCEINQIPFFVKSIKKHHNKGNFQTIARNQRYDFFNKIANKFHTDILVLAHHKDDFLETAIMLEQTKRKTNFYGIKKNNTVFNLFVFRPFINLVWKKQILNINQLNKIPYGLDYTNYENIYTRNIIRNALLKESLYDKGLLLKRYLKMNKKLILEQQKINETLLLWKSQNYAQEFLLDQKDIATSLIFELINQNFDHVNLTSGKLENIYKFIISNNRTSVYKLDNNYCLIKKRGCLIL</sequence>
<dbReference type="EMBL" id="CP030140">
    <property type="protein sequence ID" value="AWX69489.1"/>
    <property type="molecule type" value="Genomic_DNA"/>
</dbReference>
<keyword evidence="9" id="KW-1185">Reference proteome</keyword>
<dbReference type="PANTHER" id="PTHR43033:SF1">
    <property type="entry name" value="TRNA(ILE)-LYSIDINE SYNTHASE-RELATED"/>
    <property type="match status" value="1"/>
</dbReference>
<comment type="domain">
    <text evidence="6">The N-terminal region contains the highly conserved SGGXDS motif, predicted to be a P-loop motif involved in ATP binding.</text>
</comment>
<dbReference type="Pfam" id="PF01171">
    <property type="entry name" value="ATP_bind_3"/>
    <property type="match status" value="1"/>
</dbReference>
<comment type="similarity">
    <text evidence="6">Belongs to the tRNA(Ile)-lysidine synthase family.</text>
</comment>